<name>A0A2V3IRC7_9FLOR</name>
<dbReference type="Proteomes" id="UP000247409">
    <property type="component" value="Unassembled WGS sequence"/>
</dbReference>
<sequence>MQNGHINYTLESTGVLSSCTDVVQYIGLSTKDALPTDGVTEHDPQGLTVACGKWAEQVEHRLAYHNLSCNIVENDTFELAYYEKIIWLCTFNLIGMYHGGLHMSQVANDNTEEVTTIMHELFQIVQQRTTVCFDLPNSVQRLLSYSRTLTTFPTSFSEYEKRNAYFYEHSKRMIAQGQQDPSPIHTSYVQVLFRDHINQPILELPI</sequence>
<dbReference type="PANTHER" id="PTHR34044:SF1">
    <property type="entry name" value="NUCLEAR PROTEIN"/>
    <property type="match status" value="1"/>
</dbReference>
<proteinExistence type="predicted"/>
<dbReference type="AlphaFoldDB" id="A0A2V3IRC7"/>
<organism evidence="1 2">
    <name type="scientific">Gracilariopsis chorda</name>
    <dbReference type="NCBI Taxonomy" id="448386"/>
    <lineage>
        <taxon>Eukaryota</taxon>
        <taxon>Rhodophyta</taxon>
        <taxon>Florideophyceae</taxon>
        <taxon>Rhodymeniophycidae</taxon>
        <taxon>Gracilariales</taxon>
        <taxon>Gracilariaceae</taxon>
        <taxon>Gracilariopsis</taxon>
    </lineage>
</organism>
<keyword evidence="2" id="KW-1185">Reference proteome</keyword>
<evidence type="ECO:0000313" key="1">
    <source>
        <dbReference type="EMBL" id="PXF44277.1"/>
    </source>
</evidence>
<dbReference type="STRING" id="448386.A0A2V3IRC7"/>
<protein>
    <submittedName>
        <fullName evidence="1">Uncharacterized protein</fullName>
    </submittedName>
</protein>
<reference evidence="1 2" key="1">
    <citation type="journal article" date="2018" name="Mol. Biol. Evol.">
        <title>Analysis of the draft genome of the red seaweed Gracilariopsis chorda provides insights into genome size evolution in Rhodophyta.</title>
        <authorList>
            <person name="Lee J."/>
            <person name="Yang E.C."/>
            <person name="Graf L."/>
            <person name="Yang J.H."/>
            <person name="Qiu H."/>
            <person name="Zel Zion U."/>
            <person name="Chan C.X."/>
            <person name="Stephens T.G."/>
            <person name="Weber A.P.M."/>
            <person name="Boo G.H."/>
            <person name="Boo S.M."/>
            <person name="Kim K.M."/>
            <person name="Shin Y."/>
            <person name="Jung M."/>
            <person name="Lee S.J."/>
            <person name="Yim H.S."/>
            <person name="Lee J.H."/>
            <person name="Bhattacharya D."/>
            <person name="Yoon H.S."/>
        </authorList>
    </citation>
    <scope>NUCLEOTIDE SEQUENCE [LARGE SCALE GENOMIC DNA]</scope>
    <source>
        <strain evidence="1 2">SKKU-2015</strain>
        <tissue evidence="1">Whole body</tissue>
    </source>
</reference>
<accession>A0A2V3IRC7</accession>
<dbReference type="OrthoDB" id="40417at2759"/>
<comment type="caution">
    <text evidence="1">The sequence shown here is derived from an EMBL/GenBank/DDBJ whole genome shotgun (WGS) entry which is preliminary data.</text>
</comment>
<dbReference type="EMBL" id="NBIV01000096">
    <property type="protein sequence ID" value="PXF44277.1"/>
    <property type="molecule type" value="Genomic_DNA"/>
</dbReference>
<evidence type="ECO:0000313" key="2">
    <source>
        <dbReference type="Proteomes" id="UP000247409"/>
    </source>
</evidence>
<dbReference type="PANTHER" id="PTHR34044">
    <property type="entry name" value="NUCLEAR PROTEIN"/>
    <property type="match status" value="1"/>
</dbReference>
<gene>
    <name evidence="1" type="ORF">BWQ96_05981</name>
</gene>